<dbReference type="Proteomes" id="UP000463983">
    <property type="component" value="Chromosome"/>
</dbReference>
<dbReference type="KEGG" id="caqa:MICH65_0685"/>
<sequence>MRKGVKGLTTVELLVVVALLAMFAILSYAAWDHQLKKSRDAQRKADMNEWMRGLYGYYDDTLCFPEEDVMQCGSESLRPYLDRVPCDPLDNSVHYYVYEKLGCNLIYIYARLEATNDPIIQRVGCSDGCGPGGDMSFNYYVTNGDAEVVIDTGADPTCGTLTKYCFPMQCSACCPGAGYRCNAAGDRCIVDPSCIN</sequence>
<dbReference type="PROSITE" id="PS00409">
    <property type="entry name" value="PROKAR_NTER_METHYL"/>
    <property type="match status" value="1"/>
</dbReference>
<dbReference type="EMBL" id="CP047901">
    <property type="protein sequence ID" value="QHO63666.1"/>
    <property type="molecule type" value="Genomic_DNA"/>
</dbReference>
<dbReference type="SUPFAM" id="SSF54523">
    <property type="entry name" value="Pili subunits"/>
    <property type="match status" value="1"/>
</dbReference>
<accession>A0A857N6D3</accession>
<reference evidence="3" key="1">
    <citation type="journal article" date="2020" name="Microorganisms">
        <title>Complete Genome of a Member of a New Bacterial Lineage in the Microgenomates Group Reveals an Unusual Nucleotide Composition Disparity Between Two Strands of DNA and Limited Metabolic Potential.</title>
        <authorList>
            <person name="Kadnikov V.V."/>
            <person name="Mardanov A.V."/>
            <person name="Beletsky A.V."/>
            <person name="Karnachuk O.V."/>
            <person name="Ravin N.V."/>
        </authorList>
    </citation>
    <scope>NUCLEOTIDE SEQUENCE [LARGE SCALE GENOMIC DNA]</scope>
</reference>
<gene>
    <name evidence="2" type="ORF">MICH65_0685</name>
</gene>
<protein>
    <recommendedName>
        <fullName evidence="4">Type II secretion system protein</fullName>
    </recommendedName>
</protein>
<dbReference type="InterPro" id="IPR012902">
    <property type="entry name" value="N_methyl_site"/>
</dbReference>
<evidence type="ECO:0008006" key="4">
    <source>
        <dbReference type="Google" id="ProtNLM"/>
    </source>
</evidence>
<keyword evidence="1" id="KW-1133">Transmembrane helix</keyword>
<feature type="transmembrane region" description="Helical" evidence="1">
    <location>
        <begin position="12"/>
        <end position="31"/>
    </location>
</feature>
<keyword evidence="1" id="KW-0812">Transmembrane</keyword>
<dbReference type="RefSeq" id="WP_161932036.1">
    <property type="nucleotide sequence ID" value="NZ_CP047901.1"/>
</dbReference>
<organism evidence="2 3">
    <name type="scientific">Candidatus Chazhemtobacterium aquaticus</name>
    <dbReference type="NCBI Taxonomy" id="2715735"/>
    <lineage>
        <taxon>Bacteria</taxon>
        <taxon>Candidatus Chazhemtobacteraceae</taxon>
        <taxon>Candidatus Chazhemtobacterium</taxon>
    </lineage>
</organism>
<dbReference type="Gene3D" id="3.30.700.10">
    <property type="entry name" value="Glycoprotein, Type 4 Pilin"/>
    <property type="match status" value="1"/>
</dbReference>
<evidence type="ECO:0000313" key="2">
    <source>
        <dbReference type="EMBL" id="QHO63666.1"/>
    </source>
</evidence>
<keyword evidence="1" id="KW-0472">Membrane</keyword>
<name>A0A857N6D3_9BACT</name>
<keyword evidence="3" id="KW-1185">Reference proteome</keyword>
<dbReference type="AlphaFoldDB" id="A0A857N6D3"/>
<evidence type="ECO:0000313" key="3">
    <source>
        <dbReference type="Proteomes" id="UP000463983"/>
    </source>
</evidence>
<dbReference type="InterPro" id="IPR045584">
    <property type="entry name" value="Pilin-like"/>
</dbReference>
<proteinExistence type="predicted"/>
<evidence type="ECO:0000256" key="1">
    <source>
        <dbReference type="SAM" id="Phobius"/>
    </source>
</evidence>